<dbReference type="Pfam" id="PF00990">
    <property type="entry name" value="GGDEF"/>
    <property type="match status" value="1"/>
</dbReference>
<dbReference type="NCBIfam" id="TIGR00254">
    <property type="entry name" value="GGDEF"/>
    <property type="match status" value="1"/>
</dbReference>
<gene>
    <name evidence="3" type="ORF">Ate02nite_87320</name>
</gene>
<dbReference type="SUPFAM" id="SSF55073">
    <property type="entry name" value="Nucleotide cyclase"/>
    <property type="match status" value="1"/>
</dbReference>
<evidence type="ECO:0000313" key="4">
    <source>
        <dbReference type="Proteomes" id="UP000623608"/>
    </source>
</evidence>
<evidence type="ECO:0000259" key="2">
    <source>
        <dbReference type="PROSITE" id="PS50887"/>
    </source>
</evidence>
<keyword evidence="1" id="KW-1133">Transmembrane helix</keyword>
<feature type="transmembrane region" description="Helical" evidence="1">
    <location>
        <begin position="243"/>
        <end position="263"/>
    </location>
</feature>
<dbReference type="InterPro" id="IPR052163">
    <property type="entry name" value="DGC-Regulatory_Protein"/>
</dbReference>
<feature type="transmembrane region" description="Helical" evidence="1">
    <location>
        <begin position="212"/>
        <end position="231"/>
    </location>
</feature>
<dbReference type="AlphaFoldDB" id="A0A919TZL1"/>
<evidence type="ECO:0000256" key="1">
    <source>
        <dbReference type="SAM" id="Phobius"/>
    </source>
</evidence>
<feature type="transmembrane region" description="Helical" evidence="1">
    <location>
        <begin position="83"/>
        <end position="104"/>
    </location>
</feature>
<reference evidence="3" key="1">
    <citation type="submission" date="2021-01" db="EMBL/GenBank/DDBJ databases">
        <title>Whole genome shotgun sequence of Actinoplanes tereljensis NBRC 105297.</title>
        <authorList>
            <person name="Komaki H."/>
            <person name="Tamura T."/>
        </authorList>
    </citation>
    <scope>NUCLEOTIDE SEQUENCE</scope>
    <source>
        <strain evidence="3">NBRC 105297</strain>
    </source>
</reference>
<dbReference type="EMBL" id="BOMY01000055">
    <property type="protein sequence ID" value="GIF26002.1"/>
    <property type="molecule type" value="Genomic_DNA"/>
</dbReference>
<keyword evidence="1" id="KW-0812">Transmembrane</keyword>
<dbReference type="Gene3D" id="3.30.70.270">
    <property type="match status" value="1"/>
</dbReference>
<dbReference type="SMART" id="SM00267">
    <property type="entry name" value="GGDEF"/>
    <property type="match status" value="1"/>
</dbReference>
<dbReference type="PANTHER" id="PTHR46663:SF2">
    <property type="entry name" value="GGDEF DOMAIN-CONTAINING PROTEIN"/>
    <property type="match status" value="1"/>
</dbReference>
<feature type="transmembrane region" description="Helical" evidence="1">
    <location>
        <begin position="110"/>
        <end position="136"/>
    </location>
</feature>
<keyword evidence="4" id="KW-1185">Reference proteome</keyword>
<dbReference type="InterPro" id="IPR043128">
    <property type="entry name" value="Rev_trsase/Diguanyl_cyclase"/>
</dbReference>
<feature type="transmembrane region" description="Helical" evidence="1">
    <location>
        <begin position="27"/>
        <end position="46"/>
    </location>
</feature>
<sequence>MHNGCEEAQVRAAPAVAGSVMMRSRGVLAVTAVVAVVFQAVVPALPEWLGRTISDSLIALALGFAAVTYLRRIRIEESRRARIAVTVGAVSAASWSLANLLFLIDELTTPTFLITPASVLSVVAALLLPLGVHLMAPPVPGAERYRRLIDVAAVSGAVYALTWLYVLAPTRDQGSDGMTYGFATLLVAPEVVAASVALVTMSRNLPTRAGRAPRMLGAAAVVLALTAMLSLRSNADGRPWYNLGAGAGYLLAAAMIAVASRMATPKSEPAGTKRMISGGWAFLPYVPILLAVGASALEQIRLGRLDAVLVWVLLVTFLLVLVRQFITVAIVGRLAVTLERKQAELAHQADHDALTGLPNRSYFHRAGAELVVAGPASSMVLLLDLDGFKPVNDELGHAAGDEVLIAVAARLRAAIRPADLVARLGGDEFVLILADLDAEETGLAVAHRILDSIGDPIPVLGTTVKIGGSVGLTVSRPGETLDSLVRKADAAMYAAKSAGKGAIRRFVPSVAVAN</sequence>
<keyword evidence="1" id="KW-0472">Membrane</keyword>
<feature type="transmembrane region" description="Helical" evidence="1">
    <location>
        <begin position="275"/>
        <end position="296"/>
    </location>
</feature>
<evidence type="ECO:0000313" key="3">
    <source>
        <dbReference type="EMBL" id="GIF26002.1"/>
    </source>
</evidence>
<dbReference type="InterPro" id="IPR000160">
    <property type="entry name" value="GGDEF_dom"/>
</dbReference>
<dbReference type="Proteomes" id="UP000623608">
    <property type="component" value="Unassembled WGS sequence"/>
</dbReference>
<feature type="transmembrane region" description="Helical" evidence="1">
    <location>
        <begin position="52"/>
        <end position="71"/>
    </location>
</feature>
<feature type="transmembrane region" description="Helical" evidence="1">
    <location>
        <begin position="148"/>
        <end position="168"/>
    </location>
</feature>
<dbReference type="CDD" id="cd01949">
    <property type="entry name" value="GGDEF"/>
    <property type="match status" value="1"/>
</dbReference>
<comment type="caution">
    <text evidence="3">The sequence shown here is derived from an EMBL/GenBank/DDBJ whole genome shotgun (WGS) entry which is preliminary data.</text>
</comment>
<dbReference type="PROSITE" id="PS50887">
    <property type="entry name" value="GGDEF"/>
    <property type="match status" value="1"/>
</dbReference>
<feature type="transmembrane region" description="Helical" evidence="1">
    <location>
        <begin position="180"/>
        <end position="200"/>
    </location>
</feature>
<proteinExistence type="predicted"/>
<feature type="domain" description="GGDEF" evidence="2">
    <location>
        <begin position="376"/>
        <end position="508"/>
    </location>
</feature>
<protein>
    <recommendedName>
        <fullName evidence="2">GGDEF domain-containing protein</fullName>
    </recommendedName>
</protein>
<accession>A0A919TZL1</accession>
<name>A0A919TZL1_9ACTN</name>
<dbReference type="InterPro" id="IPR029787">
    <property type="entry name" value="Nucleotide_cyclase"/>
</dbReference>
<feature type="transmembrane region" description="Helical" evidence="1">
    <location>
        <begin position="308"/>
        <end position="331"/>
    </location>
</feature>
<organism evidence="3 4">
    <name type="scientific">Paractinoplanes tereljensis</name>
    <dbReference type="NCBI Taxonomy" id="571912"/>
    <lineage>
        <taxon>Bacteria</taxon>
        <taxon>Bacillati</taxon>
        <taxon>Actinomycetota</taxon>
        <taxon>Actinomycetes</taxon>
        <taxon>Micromonosporales</taxon>
        <taxon>Micromonosporaceae</taxon>
        <taxon>Paractinoplanes</taxon>
    </lineage>
</organism>
<dbReference type="PANTHER" id="PTHR46663">
    <property type="entry name" value="DIGUANYLATE CYCLASE DGCT-RELATED"/>
    <property type="match status" value="1"/>
</dbReference>